<reference evidence="2 3" key="1">
    <citation type="submission" date="2024-01" db="EMBL/GenBank/DDBJ databases">
        <title>The complete chloroplast genome sequence of Lithospermum erythrorhizon: insights into the phylogenetic relationship among Boraginaceae species and the maternal lineages of purple gromwells.</title>
        <authorList>
            <person name="Okada T."/>
            <person name="Watanabe K."/>
        </authorList>
    </citation>
    <scope>NUCLEOTIDE SEQUENCE [LARGE SCALE GENOMIC DNA]</scope>
</reference>
<proteinExistence type="predicted"/>
<dbReference type="AlphaFoldDB" id="A0AAV3RLZ0"/>
<dbReference type="EMBL" id="BAABME010009989">
    <property type="protein sequence ID" value="GAA0176180.1"/>
    <property type="molecule type" value="Genomic_DNA"/>
</dbReference>
<evidence type="ECO:0000313" key="2">
    <source>
        <dbReference type="EMBL" id="GAA0176180.1"/>
    </source>
</evidence>
<evidence type="ECO:0000313" key="3">
    <source>
        <dbReference type="Proteomes" id="UP001454036"/>
    </source>
</evidence>
<dbReference type="Proteomes" id="UP001454036">
    <property type="component" value="Unassembled WGS sequence"/>
</dbReference>
<gene>
    <name evidence="2" type="ORF">LIER_29221</name>
</gene>
<feature type="compositionally biased region" description="Low complexity" evidence="1">
    <location>
        <begin position="55"/>
        <end position="67"/>
    </location>
</feature>
<organism evidence="2 3">
    <name type="scientific">Lithospermum erythrorhizon</name>
    <name type="common">Purple gromwell</name>
    <name type="synonym">Lithospermum officinale var. erythrorhizon</name>
    <dbReference type="NCBI Taxonomy" id="34254"/>
    <lineage>
        <taxon>Eukaryota</taxon>
        <taxon>Viridiplantae</taxon>
        <taxon>Streptophyta</taxon>
        <taxon>Embryophyta</taxon>
        <taxon>Tracheophyta</taxon>
        <taxon>Spermatophyta</taxon>
        <taxon>Magnoliopsida</taxon>
        <taxon>eudicotyledons</taxon>
        <taxon>Gunneridae</taxon>
        <taxon>Pentapetalae</taxon>
        <taxon>asterids</taxon>
        <taxon>lamiids</taxon>
        <taxon>Boraginales</taxon>
        <taxon>Boraginaceae</taxon>
        <taxon>Boraginoideae</taxon>
        <taxon>Lithospermeae</taxon>
        <taxon>Lithospermum</taxon>
    </lineage>
</organism>
<name>A0AAV3RLZ0_LITER</name>
<accession>A0AAV3RLZ0</accession>
<protein>
    <submittedName>
        <fullName evidence="2">Uncharacterized protein</fullName>
    </submittedName>
</protein>
<evidence type="ECO:0000256" key="1">
    <source>
        <dbReference type="SAM" id="MobiDB-lite"/>
    </source>
</evidence>
<feature type="region of interest" description="Disordered" evidence="1">
    <location>
        <begin position="53"/>
        <end position="88"/>
    </location>
</feature>
<keyword evidence="3" id="KW-1185">Reference proteome</keyword>
<comment type="caution">
    <text evidence="2">The sequence shown here is derived from an EMBL/GenBank/DDBJ whole genome shotgun (WGS) entry which is preliminary data.</text>
</comment>
<sequence>MDPETLSVARLYAAIAIPQDVAQTVASRLGDADTEENPRDSDVLSIEPLSIRCPSSSTTDSSYVRSTPSISQTARSSQAGESADNPGDLPTIIRDSFPVAFSDEDLVHFRQYFSIPSFIKTCLPLEGEQVFEPLVHPSQSEGALSPGWTAVYIESLSYRLRFPFSHFIIIAVNRAPGQICPTG</sequence>
<feature type="compositionally biased region" description="Polar residues" evidence="1">
    <location>
        <begin position="68"/>
        <end position="80"/>
    </location>
</feature>